<comment type="caution">
    <text evidence="2">The sequence shown here is derived from an EMBL/GenBank/DDBJ whole genome shotgun (WGS) entry which is preliminary data.</text>
</comment>
<feature type="region of interest" description="Disordered" evidence="1">
    <location>
        <begin position="58"/>
        <end position="133"/>
    </location>
</feature>
<sequence>MKKRWTLLKKRINEAQRNLRQKVTQEREGTSDVSAVLVPEGLVLDLVKDYPEETLAEVGLEQDKDLSPDPNRRPADKDRINDTGENGGRIEKSKNKISTYYQNPADMEPDEETSTLGHRYRNGVTNTKGLYSQNRSKIDTDECKALIHYQRSTDDNEDGEIIFDTESKGSTPGEEGFQELVEMKKATATKLDEEEKKEKSGIHLEGETLHDACESWLRKLEEFRNSKTWNEENKPRELTGIERTMTEDRSNINFE</sequence>
<name>A0A8H4AZY8_GIGMA</name>
<dbReference type="AlphaFoldDB" id="A0A8H4AZY8"/>
<proteinExistence type="predicted"/>
<evidence type="ECO:0000313" key="3">
    <source>
        <dbReference type="Proteomes" id="UP000439903"/>
    </source>
</evidence>
<reference evidence="2 3" key="1">
    <citation type="journal article" date="2019" name="Environ. Microbiol.">
        <title>At the nexus of three kingdoms: the genome of the mycorrhizal fungus Gigaspora margarita provides insights into plant, endobacterial and fungal interactions.</title>
        <authorList>
            <person name="Venice F."/>
            <person name="Ghignone S."/>
            <person name="Salvioli di Fossalunga A."/>
            <person name="Amselem J."/>
            <person name="Novero M."/>
            <person name="Xianan X."/>
            <person name="Sedzielewska Toro K."/>
            <person name="Morin E."/>
            <person name="Lipzen A."/>
            <person name="Grigoriev I.V."/>
            <person name="Henrissat B."/>
            <person name="Martin F.M."/>
            <person name="Bonfante P."/>
        </authorList>
    </citation>
    <scope>NUCLEOTIDE SEQUENCE [LARGE SCALE GENOMIC DNA]</scope>
    <source>
        <strain evidence="2 3">BEG34</strain>
    </source>
</reference>
<protein>
    <submittedName>
        <fullName evidence="2">Uncharacterized protein</fullName>
    </submittedName>
</protein>
<dbReference type="EMBL" id="WTPW01000096">
    <property type="protein sequence ID" value="KAF0548452.1"/>
    <property type="molecule type" value="Genomic_DNA"/>
</dbReference>
<evidence type="ECO:0000313" key="2">
    <source>
        <dbReference type="EMBL" id="KAF0548452.1"/>
    </source>
</evidence>
<gene>
    <name evidence="2" type="ORF">F8M41_025959</name>
</gene>
<organism evidence="2 3">
    <name type="scientific">Gigaspora margarita</name>
    <dbReference type="NCBI Taxonomy" id="4874"/>
    <lineage>
        <taxon>Eukaryota</taxon>
        <taxon>Fungi</taxon>
        <taxon>Fungi incertae sedis</taxon>
        <taxon>Mucoromycota</taxon>
        <taxon>Glomeromycotina</taxon>
        <taxon>Glomeromycetes</taxon>
        <taxon>Diversisporales</taxon>
        <taxon>Gigasporaceae</taxon>
        <taxon>Gigaspora</taxon>
    </lineage>
</organism>
<feature type="compositionally biased region" description="Polar residues" evidence="1">
    <location>
        <begin position="123"/>
        <end position="133"/>
    </location>
</feature>
<feature type="region of interest" description="Disordered" evidence="1">
    <location>
        <begin position="229"/>
        <end position="255"/>
    </location>
</feature>
<feature type="compositionally biased region" description="Basic and acidic residues" evidence="1">
    <location>
        <begin position="61"/>
        <end position="94"/>
    </location>
</feature>
<evidence type="ECO:0000256" key="1">
    <source>
        <dbReference type="SAM" id="MobiDB-lite"/>
    </source>
</evidence>
<dbReference type="Proteomes" id="UP000439903">
    <property type="component" value="Unassembled WGS sequence"/>
</dbReference>
<keyword evidence="3" id="KW-1185">Reference proteome</keyword>
<accession>A0A8H4AZY8</accession>